<comment type="caution">
    <text evidence="8">The sequence shown here is derived from an EMBL/GenBank/DDBJ whole genome shotgun (WGS) entry which is preliminary data.</text>
</comment>
<keyword evidence="4" id="KW-0539">Nucleus</keyword>
<dbReference type="PANTHER" id="PTHR15938">
    <property type="entry name" value="TBP-1 INTERACTING PROTEIN"/>
    <property type="match status" value="1"/>
</dbReference>
<evidence type="ECO:0000256" key="1">
    <source>
        <dbReference type="ARBA" id="ARBA00004123"/>
    </source>
</evidence>
<dbReference type="Pfam" id="PF18517">
    <property type="entry name" value="LZ3wCH"/>
    <property type="match status" value="1"/>
</dbReference>
<dbReference type="GO" id="GO:0120231">
    <property type="term" value="C:DNA recombinase auxiliary factor complex"/>
    <property type="evidence" value="ECO:0007669"/>
    <property type="project" value="TreeGrafter"/>
</dbReference>
<evidence type="ECO:0000256" key="3">
    <source>
        <dbReference type="ARBA" id="ARBA00023172"/>
    </source>
</evidence>
<keyword evidence="3" id="KW-0233">DNA recombination</keyword>
<dbReference type="GO" id="GO:0000794">
    <property type="term" value="C:condensed nuclear chromosome"/>
    <property type="evidence" value="ECO:0007669"/>
    <property type="project" value="TreeGrafter"/>
</dbReference>
<evidence type="ECO:0000256" key="4">
    <source>
        <dbReference type="ARBA" id="ARBA00023242"/>
    </source>
</evidence>
<evidence type="ECO:0000259" key="7">
    <source>
        <dbReference type="Pfam" id="PF18517"/>
    </source>
</evidence>
<evidence type="ECO:0000313" key="8">
    <source>
        <dbReference type="EMBL" id="KAA0203280.1"/>
    </source>
</evidence>
<organism evidence="8">
    <name type="scientific">Hyalella azteca</name>
    <name type="common">Amphipod</name>
    <dbReference type="NCBI Taxonomy" id="294128"/>
    <lineage>
        <taxon>Eukaryota</taxon>
        <taxon>Metazoa</taxon>
        <taxon>Ecdysozoa</taxon>
        <taxon>Arthropoda</taxon>
        <taxon>Crustacea</taxon>
        <taxon>Multicrustacea</taxon>
        <taxon>Malacostraca</taxon>
        <taxon>Eumalacostraca</taxon>
        <taxon>Peracarida</taxon>
        <taxon>Amphipoda</taxon>
        <taxon>Senticaudata</taxon>
        <taxon>Talitrida</taxon>
        <taxon>Talitroidea</taxon>
        <taxon>Hyalellidae</taxon>
        <taxon>Hyalella</taxon>
    </lineage>
</organism>
<dbReference type="EMBL" id="JQDR03001961">
    <property type="protein sequence ID" value="KAA0203280.1"/>
    <property type="molecule type" value="Genomic_DNA"/>
</dbReference>
<dbReference type="GO" id="GO:0003690">
    <property type="term" value="F:double-stranded DNA binding"/>
    <property type="evidence" value="ECO:0007669"/>
    <property type="project" value="TreeGrafter"/>
</dbReference>
<dbReference type="PANTHER" id="PTHR15938:SF0">
    <property type="entry name" value="HOMOLOGOUS-PAIRING PROTEIN 2 HOMOLOG"/>
    <property type="match status" value="1"/>
</dbReference>
<dbReference type="GO" id="GO:0120230">
    <property type="term" value="F:recombinase activator activity"/>
    <property type="evidence" value="ECO:0007669"/>
    <property type="project" value="TreeGrafter"/>
</dbReference>
<dbReference type="GO" id="GO:0007129">
    <property type="term" value="P:homologous chromosome pairing at meiosis"/>
    <property type="evidence" value="ECO:0007669"/>
    <property type="project" value="TreeGrafter"/>
</dbReference>
<feature type="coiled-coil region" evidence="6">
    <location>
        <begin position="34"/>
        <end position="61"/>
    </location>
</feature>
<dbReference type="AlphaFoldDB" id="A0A6A0HBW5"/>
<dbReference type="InterPro" id="IPR040661">
    <property type="entry name" value="LZ3wCH"/>
</dbReference>
<comment type="subcellular location">
    <subcellularLocation>
        <location evidence="1">Nucleus</location>
    </subcellularLocation>
</comment>
<keyword evidence="5" id="KW-0469">Meiosis</keyword>
<sequence length="166" mass="19023">MLGSTSCLKEKLYGKQKVYVADQSRFPAVDEQALKALEQRVAELTESVDGQKQAVQQAEAALKAISSTLTTKELEAYFPDAQLRQQNEAMESRLVPLKTQQSPISKEERQRLERRRSEAVLQWRRRKRIAREVLDAILEGYPKSKKELYEDIGIETDEDLGVKMPQ</sequence>
<gene>
    <name evidence="8" type="ORF">HAZT_HAZT008289</name>
</gene>
<protein>
    <recommendedName>
        <fullName evidence="7">Leucine zipper with capping helix domain-containing protein</fullName>
    </recommendedName>
</protein>
<dbReference type="OrthoDB" id="272266at2759"/>
<reference evidence="8" key="3">
    <citation type="submission" date="2019-06" db="EMBL/GenBank/DDBJ databases">
        <authorList>
            <person name="Poynton C."/>
            <person name="Hasenbein S."/>
            <person name="Benoit J.B."/>
            <person name="Sepulveda M.S."/>
            <person name="Poelchau M.F."/>
            <person name="Murali S.C."/>
            <person name="Chen S."/>
            <person name="Glastad K.M."/>
            <person name="Werren J.H."/>
            <person name="Vineis J.H."/>
            <person name="Bowen J.L."/>
            <person name="Friedrich M."/>
            <person name="Jones J."/>
            <person name="Robertson H.M."/>
            <person name="Feyereisen R."/>
            <person name="Mechler-Hickson A."/>
            <person name="Mathers N."/>
            <person name="Lee C.E."/>
            <person name="Colbourne J.K."/>
            <person name="Biales A."/>
            <person name="Johnston J.S."/>
            <person name="Wellborn G.A."/>
            <person name="Rosendale A.J."/>
            <person name="Cridge A.G."/>
            <person name="Munoz-Torres M.C."/>
            <person name="Bain P.A."/>
            <person name="Manny A.R."/>
            <person name="Major K.M."/>
            <person name="Lambert F.N."/>
            <person name="Vulpe C.D."/>
            <person name="Tuck P."/>
            <person name="Blalock B.J."/>
            <person name="Lin Y.-Y."/>
            <person name="Smith M.E."/>
            <person name="Ochoa-Acuna H."/>
            <person name="Chen M.-J.M."/>
            <person name="Childers C.P."/>
            <person name="Qu J."/>
            <person name="Dugan S."/>
            <person name="Lee S.L."/>
            <person name="Chao H."/>
            <person name="Dinh H."/>
            <person name="Han Y."/>
            <person name="Doddapaneni H."/>
            <person name="Worley K.C."/>
            <person name="Muzny D.M."/>
            <person name="Gibbs R.A."/>
            <person name="Richards S."/>
        </authorList>
    </citation>
    <scope>NUCLEOTIDE SEQUENCE</scope>
    <source>
        <strain evidence="8">HAZT.00-mixed</strain>
        <tissue evidence="8">Whole organism</tissue>
    </source>
</reference>
<dbReference type="GO" id="GO:0000709">
    <property type="term" value="P:meiotic joint molecule formation"/>
    <property type="evidence" value="ECO:0007669"/>
    <property type="project" value="TreeGrafter"/>
</dbReference>
<evidence type="ECO:0000256" key="2">
    <source>
        <dbReference type="ARBA" id="ARBA00023054"/>
    </source>
</evidence>
<accession>A0A6A0HBW5</accession>
<feature type="domain" description="Leucine zipper with capping helix" evidence="7">
    <location>
        <begin position="106"/>
        <end position="161"/>
    </location>
</feature>
<name>A0A6A0HBW5_HYAAZ</name>
<evidence type="ECO:0000256" key="6">
    <source>
        <dbReference type="SAM" id="Coils"/>
    </source>
</evidence>
<reference evidence="8" key="2">
    <citation type="journal article" date="2018" name="Environ. Sci. Technol.">
        <title>The Toxicogenome of Hyalella azteca: A Model for Sediment Ecotoxicology and Evolutionary Toxicology.</title>
        <authorList>
            <person name="Poynton H.C."/>
            <person name="Hasenbein S."/>
            <person name="Benoit J.B."/>
            <person name="Sepulveda M.S."/>
            <person name="Poelchau M.F."/>
            <person name="Hughes D.S.T."/>
            <person name="Murali S.C."/>
            <person name="Chen S."/>
            <person name="Glastad K.M."/>
            <person name="Goodisman M.A.D."/>
            <person name="Werren J.H."/>
            <person name="Vineis J.H."/>
            <person name="Bowen J.L."/>
            <person name="Friedrich M."/>
            <person name="Jones J."/>
            <person name="Robertson H.M."/>
            <person name="Feyereisen R."/>
            <person name="Mechler-Hickson A."/>
            <person name="Mathers N."/>
            <person name="Lee C.E."/>
            <person name="Colbourne J.K."/>
            <person name="Biales A."/>
            <person name="Johnston J.S."/>
            <person name="Wellborn G.A."/>
            <person name="Rosendale A.J."/>
            <person name="Cridge A.G."/>
            <person name="Munoz-Torres M.C."/>
            <person name="Bain P.A."/>
            <person name="Manny A.R."/>
            <person name="Major K.M."/>
            <person name="Lambert F.N."/>
            <person name="Vulpe C.D."/>
            <person name="Tuck P."/>
            <person name="Blalock B.J."/>
            <person name="Lin Y.Y."/>
            <person name="Smith M.E."/>
            <person name="Ochoa-Acuna H."/>
            <person name="Chen M.M."/>
            <person name="Childers C.P."/>
            <person name="Qu J."/>
            <person name="Dugan S."/>
            <person name="Lee S.L."/>
            <person name="Chao H."/>
            <person name="Dinh H."/>
            <person name="Han Y."/>
            <person name="Doddapaneni H."/>
            <person name="Worley K.C."/>
            <person name="Muzny D.M."/>
            <person name="Gibbs R.A."/>
            <person name="Richards S."/>
        </authorList>
    </citation>
    <scope>NUCLEOTIDE SEQUENCE</scope>
    <source>
        <strain evidence="8">HAZT.00-mixed</strain>
        <tissue evidence="8">Whole organism</tissue>
    </source>
</reference>
<dbReference type="Proteomes" id="UP000711488">
    <property type="component" value="Unassembled WGS sequence"/>
</dbReference>
<reference evidence="8" key="1">
    <citation type="submission" date="2014-08" db="EMBL/GenBank/DDBJ databases">
        <authorList>
            <person name="Murali S."/>
            <person name="Richards S."/>
            <person name="Bandaranaike D."/>
            <person name="Bellair M."/>
            <person name="Blankenburg K."/>
            <person name="Chao H."/>
            <person name="Dinh H."/>
            <person name="Doddapaneni H."/>
            <person name="Dugan-Rocha S."/>
            <person name="Elkadiri S."/>
            <person name="Gnanaolivu R."/>
            <person name="Hughes D."/>
            <person name="Lee S."/>
            <person name="Li M."/>
            <person name="Ming W."/>
            <person name="Munidasa M."/>
            <person name="Muniz J."/>
            <person name="Nguyen L."/>
            <person name="Osuji N."/>
            <person name="Pu L.-L."/>
            <person name="Puazo M."/>
            <person name="Skinner E."/>
            <person name="Qu C."/>
            <person name="Quiroz J."/>
            <person name="Raj R."/>
            <person name="Weissenberger G."/>
            <person name="Xin Y."/>
            <person name="Zou X."/>
            <person name="Han Y."/>
            <person name="Worley K."/>
            <person name="Muzny D."/>
            <person name="Gibbs R."/>
        </authorList>
    </citation>
    <scope>NUCLEOTIDE SEQUENCE</scope>
    <source>
        <strain evidence="8">HAZT.00-mixed</strain>
        <tissue evidence="8">Whole organism</tissue>
    </source>
</reference>
<evidence type="ECO:0000256" key="5">
    <source>
        <dbReference type="ARBA" id="ARBA00023254"/>
    </source>
</evidence>
<proteinExistence type="predicted"/>
<dbReference type="GO" id="GO:0010774">
    <property type="term" value="P:meiotic strand invasion involved in reciprocal meiotic recombination"/>
    <property type="evidence" value="ECO:0007669"/>
    <property type="project" value="TreeGrafter"/>
</dbReference>
<keyword evidence="2 6" id="KW-0175">Coiled coil</keyword>